<evidence type="ECO:0000259" key="1">
    <source>
        <dbReference type="Pfam" id="PF00814"/>
    </source>
</evidence>
<dbReference type="PANTHER" id="PTHR46578:SF1">
    <property type="entry name" value="ARM-REPEAT_TETRATRICOPEPTIDE REPEAT (TPR)-LIKE PROTEIN"/>
    <property type="match status" value="1"/>
</dbReference>
<feature type="domain" description="Gcp-like" evidence="1">
    <location>
        <begin position="38"/>
        <end position="103"/>
    </location>
</feature>
<dbReference type="Gene3D" id="3.40.50.300">
    <property type="entry name" value="P-loop containing nucleotide triphosphate hydrolases"/>
    <property type="match status" value="1"/>
</dbReference>
<name>A0A6A4M2D3_9ERIC</name>
<proteinExistence type="predicted"/>
<gene>
    <name evidence="3" type="ORF">C3L33_06401</name>
</gene>
<evidence type="ECO:0000313" key="4">
    <source>
        <dbReference type="Proteomes" id="UP000428333"/>
    </source>
</evidence>
<dbReference type="InterPro" id="IPR000905">
    <property type="entry name" value="Gcp-like_dom"/>
</dbReference>
<dbReference type="InterPro" id="IPR043129">
    <property type="entry name" value="ATPase_NBD"/>
</dbReference>
<evidence type="ECO:0000259" key="2">
    <source>
        <dbReference type="Pfam" id="PF26524"/>
    </source>
</evidence>
<dbReference type="Pfam" id="PF00814">
    <property type="entry name" value="TsaD"/>
    <property type="match status" value="1"/>
</dbReference>
<reference evidence="3 4" key="1">
    <citation type="journal article" date="2019" name="Genome Biol. Evol.">
        <title>The Rhododendron genome and chromosomal organization provide insight into shared whole-genome duplications across the heath family (Ericaceae).</title>
        <authorList>
            <person name="Soza V.L."/>
            <person name="Lindsley D."/>
            <person name="Waalkes A."/>
            <person name="Ramage E."/>
            <person name="Patwardhan R.P."/>
            <person name="Burton J.N."/>
            <person name="Adey A."/>
            <person name="Kumar A."/>
            <person name="Qiu R."/>
            <person name="Shendure J."/>
            <person name="Hall B."/>
        </authorList>
    </citation>
    <scope>NUCLEOTIDE SEQUENCE [LARGE SCALE GENOMIC DNA]</scope>
    <source>
        <strain evidence="3">RSF 1966-606</strain>
    </source>
</reference>
<dbReference type="InterPro" id="IPR058868">
    <property type="entry name" value="ARM_7"/>
</dbReference>
<evidence type="ECO:0000313" key="3">
    <source>
        <dbReference type="EMBL" id="KAE9461699.1"/>
    </source>
</evidence>
<dbReference type="OrthoDB" id="10259622at2759"/>
<dbReference type="InterPro" id="IPR027417">
    <property type="entry name" value="P-loop_NTPase"/>
</dbReference>
<dbReference type="EMBL" id="QEFC01000948">
    <property type="protein sequence ID" value="KAE9461699.1"/>
    <property type="molecule type" value="Genomic_DNA"/>
</dbReference>
<feature type="domain" description="ARM repeat N-terminal plant" evidence="2">
    <location>
        <begin position="132"/>
        <end position="205"/>
    </location>
</feature>
<feature type="non-terminal residue" evidence="3">
    <location>
        <position position="1"/>
    </location>
</feature>
<dbReference type="SUPFAM" id="SSF52540">
    <property type="entry name" value="P-loop containing nucleoside triphosphate hydrolases"/>
    <property type="match status" value="1"/>
</dbReference>
<keyword evidence="4" id="KW-1185">Reference proteome</keyword>
<dbReference type="AlphaFoldDB" id="A0A6A4M2D3"/>
<organism evidence="3 4">
    <name type="scientific">Rhododendron williamsianum</name>
    <dbReference type="NCBI Taxonomy" id="262921"/>
    <lineage>
        <taxon>Eukaryota</taxon>
        <taxon>Viridiplantae</taxon>
        <taxon>Streptophyta</taxon>
        <taxon>Embryophyta</taxon>
        <taxon>Tracheophyta</taxon>
        <taxon>Spermatophyta</taxon>
        <taxon>Magnoliopsida</taxon>
        <taxon>eudicotyledons</taxon>
        <taxon>Gunneridae</taxon>
        <taxon>Pentapetalae</taxon>
        <taxon>asterids</taxon>
        <taxon>Ericales</taxon>
        <taxon>Ericaceae</taxon>
        <taxon>Ericoideae</taxon>
        <taxon>Rhodoreae</taxon>
        <taxon>Rhododendron</taxon>
    </lineage>
</organism>
<dbReference type="Proteomes" id="UP000428333">
    <property type="component" value="Linkage Group LG04"/>
</dbReference>
<comment type="caution">
    <text evidence="3">The sequence shown here is derived from an EMBL/GenBank/DDBJ whole genome shotgun (WGS) entry which is preliminary data.</text>
</comment>
<dbReference type="Pfam" id="PF26524">
    <property type="entry name" value="ARM_7"/>
    <property type="match status" value="1"/>
</dbReference>
<dbReference type="SUPFAM" id="SSF53067">
    <property type="entry name" value="Actin-like ATPase domain"/>
    <property type="match status" value="1"/>
</dbReference>
<accession>A0A6A4M2D3</accession>
<evidence type="ECO:0008006" key="5">
    <source>
        <dbReference type="Google" id="ProtNLM"/>
    </source>
</evidence>
<protein>
    <recommendedName>
        <fullName evidence="5">N(6)-L-threonylcarbamoyladenine synthase</fullName>
    </recommendedName>
</protein>
<dbReference type="PANTHER" id="PTHR46578">
    <property type="entry name" value="ARM-REPEAT/TETRATRICOPEPTIDE REPEAT (TPR)-LIKE PROTEIN"/>
    <property type="match status" value="1"/>
</dbReference>
<sequence>MHGDMPQKVRDAIMKEFRDGDTRILITTDVWARVLDVQQVVQEALDKANVQELDLSAVAVTIGPGLSLCLRVGVQKLEMAGTFSLPMVGVHHMDAHVLVARYNVKLHVEVNGTRVAISFYGPAYLSFSMASLVLSVAVYEVELVNLAMDLAPSCLVDVVCVNYVGVKDFGRLNYHCDLLTRGVGGTIMENRKAEEWASQIQCWFVNHCRRTFDCLQYRLMGETKTSNSKLKWTPSSVPCVDREGLRRYAFGAILLFRAKGPKDLMRYKWG</sequence>
<dbReference type="Gene3D" id="3.30.420.40">
    <property type="match status" value="1"/>
</dbReference>